<dbReference type="InterPro" id="IPR031127">
    <property type="entry name" value="E3_UB_ligase_RBR"/>
</dbReference>
<sequence length="210" mass="23786">MAQFPSSNGTEPKEIVECSVCNGDVGLPNIVVIDNSPVCHVCVKQIFINATEDESNYPPRWADQELKITQYKHILDEDLVKQYRRKTHEYRKKWDDRVYCPTEQEGKVCGEYLGGRRNKDKHTRLASTCKKCSKRTCLACETQPTSRSGHVCDPSTEEKEQEAASFAGLSKGKDWQKCPNCKRNIELEDGCNHVVCRCGTSLCFVCGEQN</sequence>
<dbReference type="EC" id="2.3.2.31" evidence="2"/>
<dbReference type="Pfam" id="PF01485">
    <property type="entry name" value="IBR"/>
    <property type="match status" value="1"/>
</dbReference>
<protein>
    <recommendedName>
        <fullName evidence="2">RBR-type E3 ubiquitin transferase</fullName>
        <ecNumber evidence="2">2.3.2.31</ecNumber>
    </recommendedName>
</protein>
<dbReference type="GO" id="GO:0016567">
    <property type="term" value="P:protein ubiquitination"/>
    <property type="evidence" value="ECO:0007669"/>
    <property type="project" value="InterPro"/>
</dbReference>
<feature type="domain" description="RING-type" evidence="9">
    <location>
        <begin position="14"/>
        <end position="210"/>
    </location>
</feature>
<dbReference type="GO" id="GO:0061630">
    <property type="term" value="F:ubiquitin protein ligase activity"/>
    <property type="evidence" value="ECO:0007669"/>
    <property type="project" value="UniProtKB-EC"/>
</dbReference>
<keyword evidence="11" id="KW-1185">Reference proteome</keyword>
<keyword evidence="8" id="KW-0862">Zinc</keyword>
<keyword evidence="6" id="KW-0863">Zinc-finger</keyword>
<keyword evidence="7" id="KW-0833">Ubl conjugation pathway</keyword>
<accession>N1Q2R2</accession>
<evidence type="ECO:0000256" key="3">
    <source>
        <dbReference type="ARBA" id="ARBA00022679"/>
    </source>
</evidence>
<comment type="catalytic activity">
    <reaction evidence="1">
        <text>[E2 ubiquitin-conjugating enzyme]-S-ubiquitinyl-L-cysteine + [acceptor protein]-L-lysine = [E2 ubiquitin-conjugating enzyme]-L-cysteine + [acceptor protein]-N(6)-ubiquitinyl-L-lysine.</text>
        <dbReference type="EC" id="2.3.2.31"/>
    </reaction>
</comment>
<dbReference type="Proteomes" id="UP000016933">
    <property type="component" value="Unassembled WGS sequence"/>
</dbReference>
<dbReference type="CDD" id="cd22584">
    <property type="entry name" value="Rcat_RBR_unk"/>
    <property type="match status" value="1"/>
</dbReference>
<dbReference type="OrthoDB" id="10009520at2759"/>
<keyword evidence="3" id="KW-0808">Transferase</keyword>
<keyword evidence="5" id="KW-0677">Repeat</keyword>
<evidence type="ECO:0000256" key="1">
    <source>
        <dbReference type="ARBA" id="ARBA00001798"/>
    </source>
</evidence>
<dbReference type="SUPFAM" id="SSF57850">
    <property type="entry name" value="RING/U-box"/>
    <property type="match status" value="1"/>
</dbReference>
<dbReference type="PANTHER" id="PTHR11685">
    <property type="entry name" value="RBR FAMILY RING FINGER AND IBR DOMAIN-CONTAINING"/>
    <property type="match status" value="1"/>
</dbReference>
<dbReference type="InterPro" id="IPR044066">
    <property type="entry name" value="TRIAD_supradom"/>
</dbReference>
<evidence type="ECO:0000259" key="9">
    <source>
        <dbReference type="PROSITE" id="PS51873"/>
    </source>
</evidence>
<dbReference type="EMBL" id="KB446535">
    <property type="protein sequence ID" value="EME49982.1"/>
    <property type="molecule type" value="Genomic_DNA"/>
</dbReference>
<evidence type="ECO:0000256" key="7">
    <source>
        <dbReference type="ARBA" id="ARBA00022786"/>
    </source>
</evidence>
<evidence type="ECO:0000313" key="11">
    <source>
        <dbReference type="Proteomes" id="UP000016933"/>
    </source>
</evidence>
<dbReference type="GO" id="GO:0008270">
    <property type="term" value="F:zinc ion binding"/>
    <property type="evidence" value="ECO:0007669"/>
    <property type="project" value="UniProtKB-KW"/>
</dbReference>
<evidence type="ECO:0000256" key="5">
    <source>
        <dbReference type="ARBA" id="ARBA00022737"/>
    </source>
</evidence>
<evidence type="ECO:0000256" key="6">
    <source>
        <dbReference type="ARBA" id="ARBA00022771"/>
    </source>
</evidence>
<dbReference type="HOGENOM" id="CLU_022048_5_1_1"/>
<dbReference type="InterPro" id="IPR002867">
    <property type="entry name" value="IBR_dom"/>
</dbReference>
<evidence type="ECO:0000256" key="8">
    <source>
        <dbReference type="ARBA" id="ARBA00022833"/>
    </source>
</evidence>
<gene>
    <name evidence="10" type="ORF">DOTSEDRAFT_119211</name>
</gene>
<keyword evidence="4" id="KW-0479">Metal-binding</keyword>
<reference evidence="11" key="1">
    <citation type="journal article" date="2012" name="PLoS Genet.">
        <title>The genomes of the fungal plant pathogens Cladosporium fulvum and Dothistroma septosporum reveal adaptation to different hosts and lifestyles but also signatures of common ancestry.</title>
        <authorList>
            <person name="de Wit P.J.G.M."/>
            <person name="van der Burgt A."/>
            <person name="Oekmen B."/>
            <person name="Stergiopoulos I."/>
            <person name="Abd-Elsalam K.A."/>
            <person name="Aerts A.L."/>
            <person name="Bahkali A.H."/>
            <person name="Beenen H.G."/>
            <person name="Chettri P."/>
            <person name="Cox M.P."/>
            <person name="Datema E."/>
            <person name="de Vries R.P."/>
            <person name="Dhillon B."/>
            <person name="Ganley A.R."/>
            <person name="Griffiths S.A."/>
            <person name="Guo Y."/>
            <person name="Hamelin R.C."/>
            <person name="Henrissat B."/>
            <person name="Kabir M.S."/>
            <person name="Jashni M.K."/>
            <person name="Kema G."/>
            <person name="Klaubauf S."/>
            <person name="Lapidus A."/>
            <person name="Levasseur A."/>
            <person name="Lindquist E."/>
            <person name="Mehrabi R."/>
            <person name="Ohm R.A."/>
            <person name="Owen T.J."/>
            <person name="Salamov A."/>
            <person name="Schwelm A."/>
            <person name="Schijlen E."/>
            <person name="Sun H."/>
            <person name="van den Burg H.A."/>
            <person name="van Ham R.C.H.J."/>
            <person name="Zhang S."/>
            <person name="Goodwin S.B."/>
            <person name="Grigoriev I.V."/>
            <person name="Collemare J."/>
            <person name="Bradshaw R.E."/>
        </authorList>
    </citation>
    <scope>NUCLEOTIDE SEQUENCE [LARGE SCALE GENOMIC DNA]</scope>
    <source>
        <strain evidence="11">NZE10 / CBS 128990</strain>
    </source>
</reference>
<dbReference type="STRING" id="675120.N1Q2R2"/>
<name>N1Q2R2_DOTSN</name>
<evidence type="ECO:0000313" key="10">
    <source>
        <dbReference type="EMBL" id="EME49982.1"/>
    </source>
</evidence>
<dbReference type="eggNOG" id="KOG1812">
    <property type="taxonomic scope" value="Eukaryota"/>
</dbReference>
<dbReference type="Gene3D" id="1.20.120.1750">
    <property type="match status" value="1"/>
</dbReference>
<dbReference type="PROSITE" id="PS51873">
    <property type="entry name" value="TRIAD"/>
    <property type="match status" value="1"/>
</dbReference>
<dbReference type="OMA" id="DYQDCPN"/>
<evidence type="ECO:0000256" key="2">
    <source>
        <dbReference type="ARBA" id="ARBA00012251"/>
    </source>
</evidence>
<evidence type="ECO:0000256" key="4">
    <source>
        <dbReference type="ARBA" id="ARBA00022723"/>
    </source>
</evidence>
<proteinExistence type="predicted"/>
<organism evidence="10 11">
    <name type="scientific">Dothistroma septosporum (strain NZE10 / CBS 128990)</name>
    <name type="common">Red band needle blight fungus</name>
    <name type="synonym">Mycosphaerella pini</name>
    <dbReference type="NCBI Taxonomy" id="675120"/>
    <lineage>
        <taxon>Eukaryota</taxon>
        <taxon>Fungi</taxon>
        <taxon>Dikarya</taxon>
        <taxon>Ascomycota</taxon>
        <taxon>Pezizomycotina</taxon>
        <taxon>Dothideomycetes</taxon>
        <taxon>Dothideomycetidae</taxon>
        <taxon>Mycosphaerellales</taxon>
        <taxon>Mycosphaerellaceae</taxon>
        <taxon>Dothistroma</taxon>
    </lineage>
</organism>
<reference evidence="10 11" key="2">
    <citation type="journal article" date="2012" name="PLoS Pathog.">
        <title>Diverse lifestyles and strategies of plant pathogenesis encoded in the genomes of eighteen Dothideomycetes fungi.</title>
        <authorList>
            <person name="Ohm R.A."/>
            <person name="Feau N."/>
            <person name="Henrissat B."/>
            <person name="Schoch C.L."/>
            <person name="Horwitz B.A."/>
            <person name="Barry K.W."/>
            <person name="Condon B.J."/>
            <person name="Copeland A.C."/>
            <person name="Dhillon B."/>
            <person name="Glaser F."/>
            <person name="Hesse C.N."/>
            <person name="Kosti I."/>
            <person name="LaButti K."/>
            <person name="Lindquist E.A."/>
            <person name="Lucas S."/>
            <person name="Salamov A.A."/>
            <person name="Bradshaw R.E."/>
            <person name="Ciuffetti L."/>
            <person name="Hamelin R.C."/>
            <person name="Kema G.H.J."/>
            <person name="Lawrence C."/>
            <person name="Scott J.A."/>
            <person name="Spatafora J.W."/>
            <person name="Turgeon B.G."/>
            <person name="de Wit P.J.G.M."/>
            <person name="Zhong S."/>
            <person name="Goodwin S.B."/>
            <person name="Grigoriev I.V."/>
        </authorList>
    </citation>
    <scope>NUCLEOTIDE SEQUENCE [LARGE SCALE GENOMIC DNA]</scope>
    <source>
        <strain evidence="11">NZE10 / CBS 128990</strain>
    </source>
</reference>
<dbReference type="AlphaFoldDB" id="N1Q2R2"/>